<feature type="compositionally biased region" description="Basic and acidic residues" evidence="1">
    <location>
        <begin position="1"/>
        <end position="10"/>
    </location>
</feature>
<dbReference type="Proteomes" id="UP000010552">
    <property type="component" value="Unassembled WGS sequence"/>
</dbReference>
<sequence>MKRLLKDLPGEKQGPQLSREHRPPSNLLSPTPAWGQRSAQSSSQQGLQTQDWEIMQIVAQLVSEDVDKDVLIPHPPRSSESTHAFHAFLARSSPFWQNVTLEP</sequence>
<evidence type="ECO:0000256" key="1">
    <source>
        <dbReference type="SAM" id="MobiDB-lite"/>
    </source>
</evidence>
<dbReference type="STRING" id="9402.L5JSS9"/>
<proteinExistence type="predicted"/>
<organism evidence="2 3">
    <name type="scientific">Pteropus alecto</name>
    <name type="common">Black flying fox</name>
    <dbReference type="NCBI Taxonomy" id="9402"/>
    <lineage>
        <taxon>Eukaryota</taxon>
        <taxon>Metazoa</taxon>
        <taxon>Chordata</taxon>
        <taxon>Craniata</taxon>
        <taxon>Vertebrata</taxon>
        <taxon>Euteleostomi</taxon>
        <taxon>Mammalia</taxon>
        <taxon>Eutheria</taxon>
        <taxon>Laurasiatheria</taxon>
        <taxon>Chiroptera</taxon>
        <taxon>Yinpterochiroptera</taxon>
        <taxon>Pteropodoidea</taxon>
        <taxon>Pteropodidae</taxon>
        <taxon>Pteropodinae</taxon>
        <taxon>Pteropus</taxon>
    </lineage>
</organism>
<protein>
    <recommendedName>
        <fullName evidence="4">Testis expressed 22</fullName>
    </recommendedName>
</protein>
<name>L5JSS9_PTEAL</name>
<evidence type="ECO:0000313" key="3">
    <source>
        <dbReference type="Proteomes" id="UP000010552"/>
    </source>
</evidence>
<gene>
    <name evidence="2" type="ORF">PAL_GLEAN10020975</name>
</gene>
<reference evidence="3" key="1">
    <citation type="journal article" date="2013" name="Science">
        <title>Comparative analysis of bat genomes provides insight into the evolution of flight and immunity.</title>
        <authorList>
            <person name="Zhang G."/>
            <person name="Cowled C."/>
            <person name="Shi Z."/>
            <person name="Huang Z."/>
            <person name="Bishop-Lilly K.A."/>
            <person name="Fang X."/>
            <person name="Wynne J.W."/>
            <person name="Xiong Z."/>
            <person name="Baker M.L."/>
            <person name="Zhao W."/>
            <person name="Tachedjian M."/>
            <person name="Zhu Y."/>
            <person name="Zhou P."/>
            <person name="Jiang X."/>
            <person name="Ng J."/>
            <person name="Yang L."/>
            <person name="Wu L."/>
            <person name="Xiao J."/>
            <person name="Feng Y."/>
            <person name="Chen Y."/>
            <person name="Sun X."/>
            <person name="Zhang Y."/>
            <person name="Marsh G.A."/>
            <person name="Crameri G."/>
            <person name="Broder C.C."/>
            <person name="Frey K.G."/>
            <person name="Wang L.F."/>
            <person name="Wang J."/>
        </authorList>
    </citation>
    <scope>NUCLEOTIDE SEQUENCE [LARGE SCALE GENOMIC DNA]</scope>
</reference>
<evidence type="ECO:0008006" key="4">
    <source>
        <dbReference type="Google" id="ProtNLM"/>
    </source>
</evidence>
<evidence type="ECO:0000313" key="2">
    <source>
        <dbReference type="EMBL" id="ELK01268.1"/>
    </source>
</evidence>
<feature type="region of interest" description="Disordered" evidence="1">
    <location>
        <begin position="1"/>
        <end position="49"/>
    </location>
</feature>
<keyword evidence="3" id="KW-1185">Reference proteome</keyword>
<feature type="compositionally biased region" description="Low complexity" evidence="1">
    <location>
        <begin position="36"/>
        <end position="49"/>
    </location>
</feature>
<dbReference type="EMBL" id="KB031153">
    <property type="protein sequence ID" value="ELK01268.1"/>
    <property type="molecule type" value="Genomic_DNA"/>
</dbReference>
<accession>L5JSS9</accession>
<dbReference type="AlphaFoldDB" id="L5JSS9"/>
<dbReference type="InParanoid" id="L5JSS9"/>